<dbReference type="GeneID" id="1477659"/>
<evidence type="ECO:0000313" key="3">
    <source>
        <dbReference type="Proteomes" id="UP000619545"/>
    </source>
</evidence>
<dbReference type="EMBL" id="DUJS01000004">
    <property type="protein sequence ID" value="HII70490.1"/>
    <property type="molecule type" value="Genomic_DNA"/>
</dbReference>
<reference evidence="2" key="1">
    <citation type="journal article" date="2020" name="bioRxiv">
        <title>A rank-normalized archaeal taxonomy based on genome phylogeny resolves widespread incomplete and uneven classifications.</title>
        <authorList>
            <person name="Rinke C."/>
            <person name="Chuvochina M."/>
            <person name="Mussig A.J."/>
            <person name="Chaumeil P.-A."/>
            <person name="Waite D.W."/>
            <person name="Whitman W.B."/>
            <person name="Parks D.H."/>
            <person name="Hugenholtz P."/>
        </authorList>
    </citation>
    <scope>NUCLEOTIDE SEQUENCE</scope>
    <source>
        <strain evidence="2">UBA8853</strain>
    </source>
</reference>
<accession>A0A832WKV2</accession>
<dbReference type="Proteomes" id="UP000619545">
    <property type="component" value="Unassembled WGS sequence"/>
</dbReference>
<feature type="transmembrane region" description="Helical" evidence="1">
    <location>
        <begin position="6"/>
        <end position="24"/>
    </location>
</feature>
<dbReference type="AlphaFoldDB" id="A0A832WKV2"/>
<feature type="transmembrane region" description="Helical" evidence="1">
    <location>
        <begin position="31"/>
        <end position="51"/>
    </location>
</feature>
<comment type="caution">
    <text evidence="2">The sequence shown here is derived from an EMBL/GenBank/DDBJ whole genome shotgun (WGS) entry which is preliminary data.</text>
</comment>
<gene>
    <name evidence="2" type="ORF">HA336_04575</name>
</gene>
<keyword evidence="1" id="KW-0812">Transmembrane</keyword>
<organism evidence="2 3">
    <name type="scientific">Methanopyrus kandleri</name>
    <dbReference type="NCBI Taxonomy" id="2320"/>
    <lineage>
        <taxon>Archaea</taxon>
        <taxon>Methanobacteriati</taxon>
        <taxon>Methanobacteriota</taxon>
        <taxon>Methanomada group</taxon>
        <taxon>Methanopyri</taxon>
        <taxon>Methanopyrales</taxon>
        <taxon>Methanopyraceae</taxon>
        <taxon>Methanopyrus</taxon>
    </lineage>
</organism>
<evidence type="ECO:0000313" key="2">
    <source>
        <dbReference type="EMBL" id="HII70490.1"/>
    </source>
</evidence>
<keyword evidence="1" id="KW-0472">Membrane</keyword>
<dbReference type="RefSeq" id="WP_011018726.1">
    <property type="nucleotide sequence ID" value="NZ_DUJS01000004.1"/>
</dbReference>
<feature type="transmembrane region" description="Helical" evidence="1">
    <location>
        <begin position="57"/>
        <end position="75"/>
    </location>
</feature>
<name>A0A832WKV2_9EURY</name>
<protein>
    <submittedName>
        <fullName evidence="2">Uncharacterized protein</fullName>
    </submittedName>
</protein>
<sequence>MAISEIILAGLSAGVAIEFAMPAMIRRSLPLRLAVILGVIAAASCSLSILWPILRPVGAVSGLLTGILALAVRAEELKSGHFGAAGFSVRGAASYMLLISLGIYALL</sequence>
<feature type="transmembrane region" description="Helical" evidence="1">
    <location>
        <begin position="87"/>
        <end position="106"/>
    </location>
</feature>
<evidence type="ECO:0000256" key="1">
    <source>
        <dbReference type="SAM" id="Phobius"/>
    </source>
</evidence>
<proteinExistence type="predicted"/>
<keyword evidence="1" id="KW-1133">Transmembrane helix</keyword>